<evidence type="ECO:0000313" key="1">
    <source>
        <dbReference type="EMBL" id="KAJ4449352.1"/>
    </source>
</evidence>
<accession>A0ABQ8TRR0</accession>
<comment type="caution">
    <text evidence="1">The sequence shown here is derived from an EMBL/GenBank/DDBJ whole genome shotgun (WGS) entry which is preliminary data.</text>
</comment>
<proteinExistence type="predicted"/>
<dbReference type="EMBL" id="JAJSOF020000003">
    <property type="protein sequence ID" value="KAJ4449352.1"/>
    <property type="molecule type" value="Genomic_DNA"/>
</dbReference>
<evidence type="ECO:0000313" key="2">
    <source>
        <dbReference type="Proteomes" id="UP001148838"/>
    </source>
</evidence>
<keyword evidence="2" id="KW-1185">Reference proteome</keyword>
<sequence length="95" mass="10129">MAGLCEGGNEPPGSLKAKTANSVAHCGHVESHPAAIRTSLHVPAGHENCHNAVDAVSTAPLFSVNEFGNSEIVFGEMRLRIRLEYLTFALRMGKT</sequence>
<dbReference type="Proteomes" id="UP001148838">
    <property type="component" value="Unassembled WGS sequence"/>
</dbReference>
<organism evidence="1 2">
    <name type="scientific">Periplaneta americana</name>
    <name type="common">American cockroach</name>
    <name type="synonym">Blatta americana</name>
    <dbReference type="NCBI Taxonomy" id="6978"/>
    <lineage>
        <taxon>Eukaryota</taxon>
        <taxon>Metazoa</taxon>
        <taxon>Ecdysozoa</taxon>
        <taxon>Arthropoda</taxon>
        <taxon>Hexapoda</taxon>
        <taxon>Insecta</taxon>
        <taxon>Pterygota</taxon>
        <taxon>Neoptera</taxon>
        <taxon>Polyneoptera</taxon>
        <taxon>Dictyoptera</taxon>
        <taxon>Blattodea</taxon>
        <taxon>Blattoidea</taxon>
        <taxon>Blattidae</taxon>
        <taxon>Blattinae</taxon>
        <taxon>Periplaneta</taxon>
    </lineage>
</organism>
<reference evidence="1 2" key="1">
    <citation type="journal article" date="2022" name="Allergy">
        <title>Genome assembly and annotation of Periplaneta americana reveal a comprehensive cockroach allergen profile.</title>
        <authorList>
            <person name="Wang L."/>
            <person name="Xiong Q."/>
            <person name="Saelim N."/>
            <person name="Wang L."/>
            <person name="Nong W."/>
            <person name="Wan A.T."/>
            <person name="Shi M."/>
            <person name="Liu X."/>
            <person name="Cao Q."/>
            <person name="Hui J.H.L."/>
            <person name="Sookrung N."/>
            <person name="Leung T.F."/>
            <person name="Tungtrongchitr A."/>
            <person name="Tsui S.K.W."/>
        </authorList>
    </citation>
    <scope>NUCLEOTIDE SEQUENCE [LARGE SCALE GENOMIC DNA]</scope>
    <source>
        <strain evidence="1">PWHHKU_190912</strain>
    </source>
</reference>
<name>A0ABQ8TRR0_PERAM</name>
<protein>
    <recommendedName>
        <fullName evidence="3">Per a allergen</fullName>
    </recommendedName>
</protein>
<gene>
    <name evidence="1" type="ORF">ANN_00750</name>
</gene>
<evidence type="ECO:0008006" key="3">
    <source>
        <dbReference type="Google" id="ProtNLM"/>
    </source>
</evidence>